<dbReference type="RefSeq" id="WP_203926396.1">
    <property type="nucleotide sequence ID" value="NZ_BOPH01000018.1"/>
</dbReference>
<protein>
    <recommendedName>
        <fullName evidence="3">Glycolipid-binding family protein</fullName>
    </recommendedName>
</protein>
<dbReference type="InterPro" id="IPR009467">
    <property type="entry name" value="Glycolipid-bd_prot_put"/>
</dbReference>
<reference evidence="1" key="1">
    <citation type="submission" date="2021-01" db="EMBL/GenBank/DDBJ databases">
        <title>Whole genome shotgun sequence of Virgisporangium ochraceum NBRC 16418.</title>
        <authorList>
            <person name="Komaki H."/>
            <person name="Tamura T."/>
        </authorList>
    </citation>
    <scope>NUCLEOTIDE SEQUENCE</scope>
    <source>
        <strain evidence="1">NBRC 16418</strain>
    </source>
</reference>
<dbReference type="SUPFAM" id="SSF159275">
    <property type="entry name" value="PA1994-like"/>
    <property type="match status" value="1"/>
</dbReference>
<accession>A0A8J4E9G3</accession>
<evidence type="ECO:0000313" key="2">
    <source>
        <dbReference type="Proteomes" id="UP000635606"/>
    </source>
</evidence>
<dbReference type="EMBL" id="BOPH01000018">
    <property type="protein sequence ID" value="GIJ66414.1"/>
    <property type="molecule type" value="Genomic_DNA"/>
</dbReference>
<proteinExistence type="predicted"/>
<keyword evidence="2" id="KW-1185">Reference proteome</keyword>
<sequence>MTLLPRALMWTRTDTAGAEHVVFDDRRGLTAHGVQLAVDPVPYTCRYELYTDESWATAQFTATTEGAGWLRTVRMERAAGRWRVTTAEQGQLDAHQPGIEDPDRLEGVLDIDLGGSPLTNTLPLKRSGMEDIRVVTAWVLPPSLAVVRAEQTYTVLSKERVRYASDGFETDIELDEHGYVRDYPGLAKRVG</sequence>
<organism evidence="1 2">
    <name type="scientific">Virgisporangium ochraceum</name>
    <dbReference type="NCBI Taxonomy" id="65505"/>
    <lineage>
        <taxon>Bacteria</taxon>
        <taxon>Bacillati</taxon>
        <taxon>Actinomycetota</taxon>
        <taxon>Actinomycetes</taxon>
        <taxon>Micromonosporales</taxon>
        <taxon>Micromonosporaceae</taxon>
        <taxon>Virgisporangium</taxon>
    </lineage>
</organism>
<evidence type="ECO:0008006" key="3">
    <source>
        <dbReference type="Google" id="ProtNLM"/>
    </source>
</evidence>
<gene>
    <name evidence="1" type="ORF">Voc01_013310</name>
</gene>
<dbReference type="Pfam" id="PF06475">
    <property type="entry name" value="Glycolipid_bind"/>
    <property type="match status" value="1"/>
</dbReference>
<dbReference type="Proteomes" id="UP000635606">
    <property type="component" value="Unassembled WGS sequence"/>
</dbReference>
<comment type="caution">
    <text evidence="1">The sequence shown here is derived from an EMBL/GenBank/DDBJ whole genome shotgun (WGS) entry which is preliminary data.</text>
</comment>
<name>A0A8J4E9G3_9ACTN</name>
<dbReference type="AlphaFoldDB" id="A0A8J4E9G3"/>
<evidence type="ECO:0000313" key="1">
    <source>
        <dbReference type="EMBL" id="GIJ66414.1"/>
    </source>
</evidence>